<accession>B9YCG1</accession>
<proteinExistence type="predicted"/>
<reference evidence="1 2" key="2">
    <citation type="submission" date="2009-02" db="EMBL/GenBank/DDBJ databases">
        <title>Draft genome sequence of Holdemania filiformis DSM 12042.</title>
        <authorList>
            <person name="Sudarsanam P."/>
            <person name="Ley R."/>
            <person name="Guruge J."/>
            <person name="Turnbaugh P.J."/>
            <person name="Mahowald M."/>
            <person name="Liep D."/>
            <person name="Gordon J."/>
        </authorList>
    </citation>
    <scope>NUCLEOTIDE SEQUENCE [LARGE SCALE GENOMIC DNA]</scope>
    <source>
        <strain evidence="1 2">DSM 12042</strain>
    </source>
</reference>
<dbReference type="HOGENOM" id="CLU_2077982_0_0_9"/>
<protein>
    <submittedName>
        <fullName evidence="1">Uncharacterized protein</fullName>
    </submittedName>
</protein>
<evidence type="ECO:0000313" key="2">
    <source>
        <dbReference type="Proteomes" id="UP000005950"/>
    </source>
</evidence>
<sequence length="118" mass="13958">MFNFVEKRKKRRSDERTSQVELIQRFLIIVADDFIGFGHVDEHLRIDQTDCFDQSVNLIGVDRHEQQTARRMREAPFAPQLGDAVTAVMEHRIADFFRLLRDDKQGIQLVAQMHRLYD</sequence>
<dbReference type="EMBL" id="ACCF01000221">
    <property type="protein sequence ID" value="EEF66323.1"/>
    <property type="molecule type" value="Genomic_DNA"/>
</dbReference>
<gene>
    <name evidence="1" type="ORF">HOLDEFILI_03522</name>
</gene>
<dbReference type="AlphaFoldDB" id="B9YCG1"/>
<organism evidence="1 2">
    <name type="scientific">Holdemania filiformis DSM 12042</name>
    <dbReference type="NCBI Taxonomy" id="545696"/>
    <lineage>
        <taxon>Bacteria</taxon>
        <taxon>Bacillati</taxon>
        <taxon>Bacillota</taxon>
        <taxon>Erysipelotrichia</taxon>
        <taxon>Erysipelotrichales</taxon>
        <taxon>Erysipelotrichaceae</taxon>
        <taxon>Holdemania</taxon>
    </lineage>
</organism>
<comment type="caution">
    <text evidence="1">The sequence shown here is derived from an EMBL/GenBank/DDBJ whole genome shotgun (WGS) entry which is preliminary data.</text>
</comment>
<reference evidence="1 2" key="1">
    <citation type="submission" date="2008-12" db="EMBL/GenBank/DDBJ databases">
        <authorList>
            <person name="Fulton L."/>
            <person name="Clifton S."/>
            <person name="Fulton B."/>
            <person name="Xu J."/>
            <person name="Minx P."/>
            <person name="Pepin K.H."/>
            <person name="Johnson M."/>
            <person name="Bhonagiri V."/>
            <person name="Nash W.E."/>
            <person name="Mardis E.R."/>
            <person name="Wilson R.K."/>
        </authorList>
    </citation>
    <scope>NUCLEOTIDE SEQUENCE [LARGE SCALE GENOMIC DNA]</scope>
    <source>
        <strain evidence="1 2">DSM 12042</strain>
    </source>
</reference>
<feature type="non-terminal residue" evidence="1">
    <location>
        <position position="118"/>
    </location>
</feature>
<name>B9YCG1_9FIRM</name>
<evidence type="ECO:0000313" key="1">
    <source>
        <dbReference type="EMBL" id="EEF66323.1"/>
    </source>
</evidence>
<dbReference type="Proteomes" id="UP000005950">
    <property type="component" value="Unassembled WGS sequence"/>
</dbReference>